<reference evidence="2" key="1">
    <citation type="submission" date="2021-03" db="EMBL/GenBank/DDBJ databases">
        <authorList>
            <person name="Alouane T."/>
            <person name="Langin T."/>
            <person name="Bonhomme L."/>
        </authorList>
    </citation>
    <scope>NUCLEOTIDE SEQUENCE</scope>
    <source>
        <strain evidence="2">MDC_Fg202</strain>
    </source>
</reference>
<dbReference type="EMBL" id="CAJPIJ010000158">
    <property type="protein sequence ID" value="CAG1994952.1"/>
    <property type="molecule type" value="Genomic_DNA"/>
</dbReference>
<feature type="compositionally biased region" description="Polar residues" evidence="1">
    <location>
        <begin position="81"/>
        <end position="96"/>
    </location>
</feature>
<feature type="region of interest" description="Disordered" evidence="1">
    <location>
        <begin position="136"/>
        <end position="275"/>
    </location>
</feature>
<organism evidence="2 3">
    <name type="scientific">Gibberella zeae</name>
    <name type="common">Wheat head blight fungus</name>
    <name type="synonym">Fusarium graminearum</name>
    <dbReference type="NCBI Taxonomy" id="5518"/>
    <lineage>
        <taxon>Eukaryota</taxon>
        <taxon>Fungi</taxon>
        <taxon>Dikarya</taxon>
        <taxon>Ascomycota</taxon>
        <taxon>Pezizomycotina</taxon>
        <taxon>Sordariomycetes</taxon>
        <taxon>Hypocreomycetidae</taxon>
        <taxon>Hypocreales</taxon>
        <taxon>Nectriaceae</taxon>
        <taxon>Fusarium</taxon>
    </lineage>
</organism>
<evidence type="ECO:0000256" key="1">
    <source>
        <dbReference type="SAM" id="MobiDB-lite"/>
    </source>
</evidence>
<feature type="compositionally biased region" description="Acidic residues" evidence="1">
    <location>
        <begin position="207"/>
        <end position="219"/>
    </location>
</feature>
<dbReference type="Proteomes" id="UP000746612">
    <property type="component" value="Unassembled WGS sequence"/>
</dbReference>
<feature type="compositionally biased region" description="Polar residues" evidence="1">
    <location>
        <begin position="1"/>
        <end position="16"/>
    </location>
</feature>
<dbReference type="OrthoDB" id="4925544at2759"/>
<dbReference type="AlphaFoldDB" id="A0A2H3GMF9"/>
<accession>A0A2H3GMF9</accession>
<evidence type="ECO:0000313" key="3">
    <source>
        <dbReference type="Proteomes" id="UP000746612"/>
    </source>
</evidence>
<feature type="compositionally biased region" description="Polar residues" evidence="1">
    <location>
        <begin position="239"/>
        <end position="251"/>
    </location>
</feature>
<name>A0A2H3GMF9_GIBZA</name>
<comment type="caution">
    <text evidence="2">The sequence shown here is derived from an EMBL/GenBank/DDBJ whole genome shotgun (WGS) entry which is preliminary data.</text>
</comment>
<feature type="compositionally biased region" description="Low complexity" evidence="1">
    <location>
        <begin position="27"/>
        <end position="58"/>
    </location>
</feature>
<evidence type="ECO:0000313" key="2">
    <source>
        <dbReference type="EMBL" id="CAG1994952.1"/>
    </source>
</evidence>
<proteinExistence type="predicted"/>
<sequence>MEQQDPQTLRSPSTVPRDTEHRSTRQSPSSSPSISPLTPAPQRHATSSSSRPTTPNTSHLSTSEPTLRFPRPQGSRHLANWISSSNPDIMRFTTTPEDGGLMDESSYELISNIDTESQDGNYNESMSESIGSFDLARPDDVQSCAGTEQTCDDESIAAESVADEGDVSAQQTQQESESMSESMDANQTPQTHQSWASVVNNGPLPEVEADIEPDEEPEPESQPAEQEPESEDEARSRSSLEYTQQSLKTPSIPSPDAGNMESKLDRLPLPTGIDNDEETQRATLDKWLRETQHPTFTNRETVSKVVRSSLPALLLLVLVSLISVFLSPLSRDAAPHIPAATSAVTTHPTLLSSSRSSQPTLQSFSTVVSSALIPLQDARTNEWLWGSQRIDVTVKKYHGNFLIQMPRGTKKSWLDRDCLNFNAKRGAEQVRFGTSSVDEGILLKIPREEAHGTVKVDIFATCRPRMHKVLQVEFGKGMFSEALNLTLSFAQRVPELVPAAAQGAERRLEDARRSLETASGNLMTTSDTFCKDIGTKFHDAHRSLNWIKRDIKCRVKTAKQDISKKLDAVATDVKQYIPSTEFVQHQAQLELLQAQIRAKLWWLKVTASDEEHDRYQVAAKQFMTAKLLKNKHIQKPASMASAGSKHFGCWFSTNCRDNSGGQKK</sequence>
<gene>
    <name evidence="2" type="ORF">MDCFG202_LOCUS389585</name>
</gene>
<feature type="region of interest" description="Disordered" evidence="1">
    <location>
        <begin position="1"/>
        <end position="103"/>
    </location>
</feature>
<feature type="compositionally biased region" description="Low complexity" evidence="1">
    <location>
        <begin position="170"/>
        <end position="183"/>
    </location>
</feature>
<protein>
    <submittedName>
        <fullName evidence="2">Uncharacterized protein</fullName>
    </submittedName>
</protein>
<feature type="compositionally biased region" description="Acidic residues" evidence="1">
    <location>
        <begin position="150"/>
        <end position="166"/>
    </location>
</feature>
<feature type="compositionally biased region" description="Polar residues" evidence="1">
    <location>
        <begin position="184"/>
        <end position="200"/>
    </location>
</feature>